<reference evidence="3 4" key="1">
    <citation type="submission" date="2015-07" db="EMBL/GenBank/DDBJ databases">
        <title>Emmonsia species relationships and genome sequence.</title>
        <authorList>
            <consortium name="The Broad Institute Genomics Platform"/>
            <person name="Cuomo C.A."/>
            <person name="Munoz J.F."/>
            <person name="Imamovic A."/>
            <person name="Priest M.E."/>
            <person name="Young S."/>
            <person name="Clay O.K."/>
            <person name="McEwen J.G."/>
        </authorList>
    </citation>
    <scope>NUCLEOTIDE SEQUENCE [LARGE SCALE GENOMIC DNA]</scope>
    <source>
        <strain evidence="3 4">UAMH 9510</strain>
    </source>
</reference>
<gene>
    <name evidence="3" type="ORF">AJ78_06327</name>
</gene>
<proteinExistence type="predicted"/>
<evidence type="ECO:0000256" key="1">
    <source>
        <dbReference type="SAM" id="MobiDB-lite"/>
    </source>
</evidence>
<dbReference type="STRING" id="1447872.A0A1J9P9E2"/>
<dbReference type="PANTHER" id="PTHR23070">
    <property type="entry name" value="BCS1 AAA-TYPE ATPASE"/>
    <property type="match status" value="1"/>
</dbReference>
<dbReference type="InterPro" id="IPR027417">
    <property type="entry name" value="P-loop_NTPase"/>
</dbReference>
<feature type="compositionally biased region" description="Polar residues" evidence="1">
    <location>
        <begin position="68"/>
        <end position="82"/>
    </location>
</feature>
<protein>
    <recommendedName>
        <fullName evidence="2">ATPase AAA-type core domain-containing protein</fullName>
    </recommendedName>
</protein>
<organism evidence="3 4">
    <name type="scientific">Emergomyces pasteurianus Ep9510</name>
    <dbReference type="NCBI Taxonomy" id="1447872"/>
    <lineage>
        <taxon>Eukaryota</taxon>
        <taxon>Fungi</taxon>
        <taxon>Dikarya</taxon>
        <taxon>Ascomycota</taxon>
        <taxon>Pezizomycotina</taxon>
        <taxon>Eurotiomycetes</taxon>
        <taxon>Eurotiomycetidae</taxon>
        <taxon>Onygenales</taxon>
        <taxon>Ajellomycetaceae</taxon>
        <taxon>Emergomyces</taxon>
    </lineage>
</organism>
<accession>A0A1J9P9E2</accession>
<comment type="caution">
    <text evidence="3">The sequence shown here is derived from an EMBL/GenBank/DDBJ whole genome shotgun (WGS) entry which is preliminary data.</text>
</comment>
<keyword evidence="4" id="KW-1185">Reference proteome</keyword>
<feature type="domain" description="ATPase AAA-type core" evidence="2">
    <location>
        <begin position="74"/>
        <end position="133"/>
    </location>
</feature>
<evidence type="ECO:0000313" key="3">
    <source>
        <dbReference type="EMBL" id="OJD13209.1"/>
    </source>
</evidence>
<feature type="region of interest" description="Disordered" evidence="1">
    <location>
        <begin position="56"/>
        <end position="82"/>
    </location>
</feature>
<sequence>MNEDEKMAVLKDIEDFLNKGARGCLSVAGRFELDIYVLNLLSIDDSRLSKDIDAASTARTEDSETTKNTDQAAVDPSQKSKSQRNVSLSALLNALNGVSSQKGRLLIMTTNHIERLNDALIRPDRVNRQVLFQLADTKMSSRLFCTVFKRSDEDPCTIEKKFDDETIE</sequence>
<dbReference type="OrthoDB" id="4185683at2759"/>
<dbReference type="InterPro" id="IPR003959">
    <property type="entry name" value="ATPase_AAA_core"/>
</dbReference>
<dbReference type="GO" id="GO:0005524">
    <property type="term" value="F:ATP binding"/>
    <property type="evidence" value="ECO:0007669"/>
    <property type="project" value="InterPro"/>
</dbReference>
<dbReference type="AlphaFoldDB" id="A0A1J9P9E2"/>
<dbReference type="Pfam" id="PF00004">
    <property type="entry name" value="AAA"/>
    <property type="match status" value="1"/>
</dbReference>
<feature type="compositionally biased region" description="Basic and acidic residues" evidence="1">
    <location>
        <begin position="56"/>
        <end position="67"/>
    </location>
</feature>
<dbReference type="InterPro" id="IPR050747">
    <property type="entry name" value="Mitochondrial_chaperone_BCS1"/>
</dbReference>
<dbReference type="SUPFAM" id="SSF52540">
    <property type="entry name" value="P-loop containing nucleoside triphosphate hydrolases"/>
    <property type="match status" value="1"/>
</dbReference>
<name>A0A1J9P9E2_9EURO</name>
<dbReference type="Gene3D" id="3.40.50.300">
    <property type="entry name" value="P-loop containing nucleotide triphosphate hydrolases"/>
    <property type="match status" value="1"/>
</dbReference>
<dbReference type="GO" id="GO:0016887">
    <property type="term" value="F:ATP hydrolysis activity"/>
    <property type="evidence" value="ECO:0007669"/>
    <property type="project" value="InterPro"/>
</dbReference>
<dbReference type="EMBL" id="LGRN01000324">
    <property type="protein sequence ID" value="OJD13209.1"/>
    <property type="molecule type" value="Genomic_DNA"/>
</dbReference>
<evidence type="ECO:0000313" key="4">
    <source>
        <dbReference type="Proteomes" id="UP000182235"/>
    </source>
</evidence>
<dbReference type="VEuPathDB" id="FungiDB:AJ78_06327"/>
<dbReference type="Proteomes" id="UP000182235">
    <property type="component" value="Unassembled WGS sequence"/>
</dbReference>
<evidence type="ECO:0000259" key="2">
    <source>
        <dbReference type="Pfam" id="PF00004"/>
    </source>
</evidence>